<evidence type="ECO:0000313" key="1">
    <source>
        <dbReference type="EMBL" id="QHU31612.1"/>
    </source>
</evidence>
<protein>
    <submittedName>
        <fullName evidence="1">Uncharacterized protein</fullName>
    </submittedName>
</protein>
<reference evidence="1" key="1">
    <citation type="journal article" date="2020" name="Nature">
        <title>Giant virus diversity and host interactions through global metagenomics.</title>
        <authorList>
            <person name="Schulz F."/>
            <person name="Roux S."/>
            <person name="Paez-Espino D."/>
            <person name="Jungbluth S."/>
            <person name="Walsh D.A."/>
            <person name="Denef V.J."/>
            <person name="McMahon K.D."/>
            <person name="Konstantinidis K.T."/>
            <person name="Eloe-Fadrosh E.A."/>
            <person name="Kyrpides N.C."/>
            <person name="Woyke T."/>
        </authorList>
    </citation>
    <scope>NUCLEOTIDE SEQUENCE</scope>
    <source>
        <strain evidence="1">GVMAG-M-3300027963-21</strain>
    </source>
</reference>
<dbReference type="EMBL" id="MN740531">
    <property type="protein sequence ID" value="QHU31612.1"/>
    <property type="molecule type" value="Genomic_DNA"/>
</dbReference>
<proteinExistence type="predicted"/>
<accession>A0A6C0LQM2</accession>
<name>A0A6C0LQM2_9ZZZZ</name>
<organism evidence="1">
    <name type="scientific">viral metagenome</name>
    <dbReference type="NCBI Taxonomy" id="1070528"/>
    <lineage>
        <taxon>unclassified sequences</taxon>
        <taxon>metagenomes</taxon>
        <taxon>organismal metagenomes</taxon>
    </lineage>
</organism>
<sequence length="71" mass="8646">MKETFRAFLCDTIGIYYKTETFIYGITIVNYTTNQQKQMKIVIILAKVKEEVLYMFVKMRVGIHRFRRKRM</sequence>
<dbReference type="AlphaFoldDB" id="A0A6C0LQM2"/>